<name>A0ABV6C527_9ACTN</name>
<feature type="transmembrane region" description="Helical" evidence="1">
    <location>
        <begin position="139"/>
        <end position="156"/>
    </location>
</feature>
<gene>
    <name evidence="2" type="ORF">ACFFRE_11735</name>
</gene>
<dbReference type="Proteomes" id="UP001589788">
    <property type="component" value="Unassembled WGS sequence"/>
</dbReference>
<organism evidence="2 3">
    <name type="scientific">Aciditerrimonas ferrireducens</name>
    <dbReference type="NCBI Taxonomy" id="667306"/>
    <lineage>
        <taxon>Bacteria</taxon>
        <taxon>Bacillati</taxon>
        <taxon>Actinomycetota</taxon>
        <taxon>Acidimicrobiia</taxon>
        <taxon>Acidimicrobiales</taxon>
        <taxon>Acidimicrobiaceae</taxon>
        <taxon>Aciditerrimonas</taxon>
    </lineage>
</organism>
<sequence length="296" mass="29855">MGAAARTWLGLVLALCSALVVAWAYTREHDAATSLPPVSAAHPLRSARLLVTDRRWMVGFAAEGGGWVVYLLALRLAPLALVQAVSASGVALLAALTVGGHLGRLSRRERTAVLLAVGGLVLLGASLAGTLPSERLPRAVPAALWLGASLGLALLLAAGWPRLLQASSLGAAAGLLFAGGDTSAKLVVQGGGWLLAAVPLVLCYSLGSLELQSAFQHGRVLVAAGTANLVTNAVPIVAGFLLFHQALPGGWRLGVEALALAAIVTSAMLLGDRARGVGAEAEQPAPSVAGHPCASG</sequence>
<evidence type="ECO:0008006" key="4">
    <source>
        <dbReference type="Google" id="ProtNLM"/>
    </source>
</evidence>
<comment type="caution">
    <text evidence="2">The sequence shown here is derived from an EMBL/GenBank/DDBJ whole genome shotgun (WGS) entry which is preliminary data.</text>
</comment>
<dbReference type="PANTHER" id="PTHR40761:SF1">
    <property type="entry name" value="CONSERVED INTEGRAL MEMBRANE ALANINE VALINE AND LEUCINE RICH PROTEIN-RELATED"/>
    <property type="match status" value="1"/>
</dbReference>
<keyword evidence="1" id="KW-0472">Membrane</keyword>
<evidence type="ECO:0000256" key="1">
    <source>
        <dbReference type="SAM" id="Phobius"/>
    </source>
</evidence>
<feature type="transmembrane region" description="Helical" evidence="1">
    <location>
        <begin position="112"/>
        <end position="133"/>
    </location>
</feature>
<reference evidence="2 3" key="1">
    <citation type="submission" date="2024-09" db="EMBL/GenBank/DDBJ databases">
        <authorList>
            <person name="Sun Q."/>
            <person name="Mori K."/>
        </authorList>
    </citation>
    <scope>NUCLEOTIDE SEQUENCE [LARGE SCALE GENOMIC DNA]</scope>
    <source>
        <strain evidence="2 3">JCM 15389</strain>
    </source>
</reference>
<keyword evidence="3" id="KW-1185">Reference proteome</keyword>
<dbReference type="EMBL" id="JBHLYQ010000158">
    <property type="protein sequence ID" value="MFC0082800.1"/>
    <property type="molecule type" value="Genomic_DNA"/>
</dbReference>
<keyword evidence="1" id="KW-0812">Transmembrane</keyword>
<feature type="transmembrane region" description="Helical" evidence="1">
    <location>
        <begin position="186"/>
        <end position="207"/>
    </location>
</feature>
<evidence type="ECO:0000313" key="3">
    <source>
        <dbReference type="Proteomes" id="UP001589788"/>
    </source>
</evidence>
<keyword evidence="1" id="KW-1133">Transmembrane helix</keyword>
<dbReference type="PANTHER" id="PTHR40761">
    <property type="entry name" value="CONSERVED INTEGRAL MEMBRANE ALANINE VALINE AND LEUCINE RICH PROTEIN-RELATED"/>
    <property type="match status" value="1"/>
</dbReference>
<feature type="transmembrane region" description="Helical" evidence="1">
    <location>
        <begin position="249"/>
        <end position="270"/>
    </location>
</feature>
<feature type="transmembrane region" description="Helical" evidence="1">
    <location>
        <begin position="76"/>
        <end position="100"/>
    </location>
</feature>
<accession>A0ABV6C527</accession>
<protein>
    <recommendedName>
        <fullName evidence="4">EamA domain-containing protein</fullName>
    </recommendedName>
</protein>
<proteinExistence type="predicted"/>
<feature type="transmembrane region" description="Helical" evidence="1">
    <location>
        <begin position="219"/>
        <end position="243"/>
    </location>
</feature>
<dbReference type="RefSeq" id="WP_248107535.1">
    <property type="nucleotide sequence ID" value="NZ_JAKHEX010000010.1"/>
</dbReference>
<evidence type="ECO:0000313" key="2">
    <source>
        <dbReference type="EMBL" id="MFC0082800.1"/>
    </source>
</evidence>